<dbReference type="GO" id="GO:0004523">
    <property type="term" value="F:RNA-DNA hybrid ribonuclease activity"/>
    <property type="evidence" value="ECO:0007669"/>
    <property type="project" value="InterPro"/>
</dbReference>
<dbReference type="AlphaFoldDB" id="A0A9D3W5X6"/>
<feature type="domain" description="RNase H type-1" evidence="1">
    <location>
        <begin position="64"/>
        <end position="152"/>
    </location>
</feature>
<accession>A0A9D3W5X6</accession>
<evidence type="ECO:0000313" key="2">
    <source>
        <dbReference type="EMBL" id="KAH1113482.1"/>
    </source>
</evidence>
<dbReference type="Proteomes" id="UP000828251">
    <property type="component" value="Unassembled WGS sequence"/>
</dbReference>
<dbReference type="InterPro" id="IPR052929">
    <property type="entry name" value="RNase_H-like_EbsB-rel"/>
</dbReference>
<dbReference type="InterPro" id="IPR002156">
    <property type="entry name" value="RNaseH_domain"/>
</dbReference>
<sequence>MEFGDYIGATCQGAVAGADQMVGWQPLFCTVGKLLDMCLRLLVPLVRLLLEERSAPESGWYNCNTDTARHSVVQCTCIAGLVRDPDGHWLQGLSSFTMCVLEPRLAKAFAVREALSWLRRKEVDSVIVESDSLLVINAITGNGVDDSELSLLI</sequence>
<dbReference type="InterPro" id="IPR044730">
    <property type="entry name" value="RNase_H-like_dom_plant"/>
</dbReference>
<dbReference type="Gene3D" id="3.30.420.10">
    <property type="entry name" value="Ribonuclease H-like superfamily/Ribonuclease H"/>
    <property type="match status" value="1"/>
</dbReference>
<dbReference type="OrthoDB" id="1906820at2759"/>
<dbReference type="EMBL" id="JAIQCV010000003">
    <property type="protein sequence ID" value="KAH1113482.1"/>
    <property type="molecule type" value="Genomic_DNA"/>
</dbReference>
<comment type="caution">
    <text evidence="2">The sequence shown here is derived from an EMBL/GenBank/DDBJ whole genome shotgun (WGS) entry which is preliminary data.</text>
</comment>
<dbReference type="GO" id="GO:0003676">
    <property type="term" value="F:nucleic acid binding"/>
    <property type="evidence" value="ECO:0007669"/>
    <property type="project" value="InterPro"/>
</dbReference>
<keyword evidence="3" id="KW-1185">Reference proteome</keyword>
<dbReference type="CDD" id="cd06222">
    <property type="entry name" value="RNase_H_like"/>
    <property type="match status" value="1"/>
</dbReference>
<name>A0A9D3W5X6_9ROSI</name>
<dbReference type="PANTHER" id="PTHR47074">
    <property type="entry name" value="BNAC02G40300D PROTEIN"/>
    <property type="match status" value="1"/>
</dbReference>
<organism evidence="2 3">
    <name type="scientific">Gossypium stocksii</name>
    <dbReference type="NCBI Taxonomy" id="47602"/>
    <lineage>
        <taxon>Eukaryota</taxon>
        <taxon>Viridiplantae</taxon>
        <taxon>Streptophyta</taxon>
        <taxon>Embryophyta</taxon>
        <taxon>Tracheophyta</taxon>
        <taxon>Spermatophyta</taxon>
        <taxon>Magnoliopsida</taxon>
        <taxon>eudicotyledons</taxon>
        <taxon>Gunneridae</taxon>
        <taxon>Pentapetalae</taxon>
        <taxon>rosids</taxon>
        <taxon>malvids</taxon>
        <taxon>Malvales</taxon>
        <taxon>Malvaceae</taxon>
        <taxon>Malvoideae</taxon>
        <taxon>Gossypium</taxon>
    </lineage>
</organism>
<evidence type="ECO:0000259" key="1">
    <source>
        <dbReference type="Pfam" id="PF13456"/>
    </source>
</evidence>
<reference evidence="2 3" key="1">
    <citation type="journal article" date="2021" name="Plant Biotechnol. J.">
        <title>Multi-omics assisted identification of the key and species-specific regulatory components of drought-tolerant mechanisms in Gossypium stocksii.</title>
        <authorList>
            <person name="Yu D."/>
            <person name="Ke L."/>
            <person name="Zhang D."/>
            <person name="Wu Y."/>
            <person name="Sun Y."/>
            <person name="Mei J."/>
            <person name="Sun J."/>
            <person name="Sun Y."/>
        </authorList>
    </citation>
    <scope>NUCLEOTIDE SEQUENCE [LARGE SCALE GENOMIC DNA]</scope>
    <source>
        <strain evidence="3">cv. E1</strain>
        <tissue evidence="2">Leaf</tissue>
    </source>
</reference>
<protein>
    <recommendedName>
        <fullName evidence="1">RNase H type-1 domain-containing protein</fullName>
    </recommendedName>
</protein>
<gene>
    <name evidence="2" type="ORF">J1N35_006860</name>
</gene>
<dbReference type="PANTHER" id="PTHR47074:SF11">
    <property type="entry name" value="REVERSE TRANSCRIPTASE-LIKE PROTEIN"/>
    <property type="match status" value="1"/>
</dbReference>
<dbReference type="InterPro" id="IPR036397">
    <property type="entry name" value="RNaseH_sf"/>
</dbReference>
<evidence type="ECO:0000313" key="3">
    <source>
        <dbReference type="Proteomes" id="UP000828251"/>
    </source>
</evidence>
<dbReference type="Pfam" id="PF13456">
    <property type="entry name" value="RVT_3"/>
    <property type="match status" value="1"/>
</dbReference>
<proteinExistence type="predicted"/>